<protein>
    <submittedName>
        <fullName evidence="1">Uncharacterized protein</fullName>
    </submittedName>
</protein>
<dbReference type="EMBL" id="HE577327">
    <property type="protein sequence ID" value="CCC98433.1"/>
    <property type="molecule type" value="Genomic_DNA"/>
</dbReference>
<dbReference type="AlphaFoldDB" id="A0A9P1JRI8"/>
<dbReference type="KEGG" id="abs:AZOBR_140163"/>
<proteinExistence type="predicted"/>
<keyword evidence="2" id="KW-1185">Reference proteome</keyword>
<evidence type="ECO:0000313" key="1">
    <source>
        <dbReference type="EMBL" id="CCC98433.1"/>
    </source>
</evidence>
<dbReference type="Proteomes" id="UP000007319">
    <property type="component" value="Chromosome"/>
</dbReference>
<accession>A0A9P1JRI8</accession>
<name>A0A9P1JRI8_9PROT</name>
<evidence type="ECO:0000313" key="2">
    <source>
        <dbReference type="Proteomes" id="UP000007319"/>
    </source>
</evidence>
<gene>
    <name evidence="1" type="ORF">AZOBR_140163</name>
</gene>
<sequence>MPTRFYWDGRIAQRESTPFTRVGS</sequence>
<organism evidence="1 2">
    <name type="scientific">Azospirillum baldaniorum</name>
    <dbReference type="NCBI Taxonomy" id="1064539"/>
    <lineage>
        <taxon>Bacteria</taxon>
        <taxon>Pseudomonadati</taxon>
        <taxon>Pseudomonadota</taxon>
        <taxon>Alphaproteobacteria</taxon>
        <taxon>Rhodospirillales</taxon>
        <taxon>Azospirillaceae</taxon>
        <taxon>Azospirillum</taxon>
    </lineage>
</organism>
<reference evidence="1 2" key="1">
    <citation type="journal article" date="2011" name="PLoS Genet.">
        <title>Azospirillum genomes reveal transition of bacteria from aquatic to terrestrial environments.</title>
        <authorList>
            <person name="Wisniewski-Dye F."/>
            <person name="Borziak K."/>
            <person name="Khalsa-Moyers G."/>
            <person name="Alexandre G."/>
            <person name="Sukharnikov L.O."/>
            <person name="Wuichet K."/>
            <person name="Hurst G.B."/>
            <person name="McDonald W.H."/>
            <person name="Robertson J.S."/>
            <person name="Barbe V."/>
            <person name="Calteau A."/>
            <person name="Rouy Z."/>
            <person name="Mangenot S."/>
            <person name="Prigent-Combaret C."/>
            <person name="Normand P."/>
            <person name="Boyer M."/>
            <person name="Siguier P."/>
            <person name="Dessaux Y."/>
            <person name="Elmerich C."/>
            <person name="Condemine G."/>
            <person name="Krishnen G."/>
            <person name="Kennedy I."/>
            <person name="Paterson A.H."/>
            <person name="Gonzalez V."/>
            <person name="Mavingui P."/>
            <person name="Zhulin I.B."/>
        </authorList>
    </citation>
    <scope>NUCLEOTIDE SEQUENCE [LARGE SCALE GENOMIC DNA]</scope>
    <source>
        <strain evidence="1 2">Sp245</strain>
    </source>
</reference>